<dbReference type="EMBL" id="KN817532">
    <property type="protein sequence ID" value="KJA25309.1"/>
    <property type="molecule type" value="Genomic_DNA"/>
</dbReference>
<evidence type="ECO:0000313" key="3">
    <source>
        <dbReference type="EMBL" id="KJA25309.1"/>
    </source>
</evidence>
<dbReference type="AlphaFoldDB" id="A0A0D2P313"/>
<dbReference type="CDD" id="cd20264">
    <property type="entry name" value="Complex1_LYR_LYRM4"/>
    <property type="match status" value="1"/>
</dbReference>
<dbReference type="Pfam" id="PF05347">
    <property type="entry name" value="Complex1_LYR"/>
    <property type="match status" value="1"/>
</dbReference>
<protein>
    <recommendedName>
        <fullName evidence="2">Complex 1 LYR protein domain-containing protein</fullName>
    </recommendedName>
</protein>
<name>A0A0D2P313_HYPSF</name>
<dbReference type="Proteomes" id="UP000054270">
    <property type="component" value="Unassembled WGS sequence"/>
</dbReference>
<accession>A0A0D2P313</accession>
<dbReference type="InterPro" id="IPR008011">
    <property type="entry name" value="Complex1_LYR_dom"/>
</dbReference>
<feature type="domain" description="Complex 1 LYR protein" evidence="2">
    <location>
        <begin position="10"/>
        <end position="68"/>
    </location>
</feature>
<dbReference type="PANTHER" id="PTHR13166:SF7">
    <property type="entry name" value="LYR MOTIF-CONTAINING PROTEIN 4"/>
    <property type="match status" value="1"/>
</dbReference>
<sequence length="107" mass="12159">MSAVATPTRQAILNLYHTSLRTSQSFSSYNFREYFVRRTKDSFRAIQVLQKESDPERLRSLYADAVKEQTVLQRSAIVNQLYGGWKVAVEVQDASTDPATALERGNN</sequence>
<keyword evidence="4" id="KW-1185">Reference proteome</keyword>
<evidence type="ECO:0000259" key="2">
    <source>
        <dbReference type="Pfam" id="PF05347"/>
    </source>
</evidence>
<dbReference type="GO" id="GO:1990221">
    <property type="term" value="C:L-cysteine desulfurase complex"/>
    <property type="evidence" value="ECO:0007669"/>
    <property type="project" value="TreeGrafter"/>
</dbReference>
<dbReference type="GO" id="GO:0005739">
    <property type="term" value="C:mitochondrion"/>
    <property type="evidence" value="ECO:0007669"/>
    <property type="project" value="TreeGrafter"/>
</dbReference>
<organism evidence="3 4">
    <name type="scientific">Hypholoma sublateritium (strain FD-334 SS-4)</name>
    <dbReference type="NCBI Taxonomy" id="945553"/>
    <lineage>
        <taxon>Eukaryota</taxon>
        <taxon>Fungi</taxon>
        <taxon>Dikarya</taxon>
        <taxon>Basidiomycota</taxon>
        <taxon>Agaricomycotina</taxon>
        <taxon>Agaricomycetes</taxon>
        <taxon>Agaricomycetidae</taxon>
        <taxon>Agaricales</taxon>
        <taxon>Agaricineae</taxon>
        <taxon>Strophariaceae</taxon>
        <taxon>Hypholoma</taxon>
    </lineage>
</organism>
<dbReference type="InterPro" id="IPR051522">
    <property type="entry name" value="ISC_assembly_LYR"/>
</dbReference>
<proteinExistence type="inferred from homology"/>
<evidence type="ECO:0000313" key="4">
    <source>
        <dbReference type="Proteomes" id="UP000054270"/>
    </source>
</evidence>
<evidence type="ECO:0000256" key="1">
    <source>
        <dbReference type="ARBA" id="ARBA00009508"/>
    </source>
</evidence>
<gene>
    <name evidence="3" type="ORF">HYPSUDRAFT_422245</name>
</gene>
<reference evidence="4" key="1">
    <citation type="submission" date="2014-04" db="EMBL/GenBank/DDBJ databases">
        <title>Evolutionary Origins and Diversification of the Mycorrhizal Mutualists.</title>
        <authorList>
            <consortium name="DOE Joint Genome Institute"/>
            <consortium name="Mycorrhizal Genomics Consortium"/>
            <person name="Kohler A."/>
            <person name="Kuo A."/>
            <person name="Nagy L.G."/>
            <person name="Floudas D."/>
            <person name="Copeland A."/>
            <person name="Barry K.W."/>
            <person name="Cichocki N."/>
            <person name="Veneault-Fourrey C."/>
            <person name="LaButti K."/>
            <person name="Lindquist E.A."/>
            <person name="Lipzen A."/>
            <person name="Lundell T."/>
            <person name="Morin E."/>
            <person name="Murat C."/>
            <person name="Riley R."/>
            <person name="Ohm R."/>
            <person name="Sun H."/>
            <person name="Tunlid A."/>
            <person name="Henrissat B."/>
            <person name="Grigoriev I.V."/>
            <person name="Hibbett D.S."/>
            <person name="Martin F."/>
        </authorList>
    </citation>
    <scope>NUCLEOTIDE SEQUENCE [LARGE SCALE GENOMIC DNA]</scope>
    <source>
        <strain evidence="4">FD-334 SS-4</strain>
    </source>
</reference>
<dbReference type="GO" id="GO:0016226">
    <property type="term" value="P:iron-sulfur cluster assembly"/>
    <property type="evidence" value="ECO:0007669"/>
    <property type="project" value="InterPro"/>
</dbReference>
<dbReference type="InterPro" id="IPR045297">
    <property type="entry name" value="Complex1_LYR_LYRM4"/>
</dbReference>
<dbReference type="OrthoDB" id="275715at2759"/>
<dbReference type="STRING" id="945553.A0A0D2P313"/>
<dbReference type="OMA" id="YTTDKLV"/>
<dbReference type="PANTHER" id="PTHR13166">
    <property type="entry name" value="PROTEIN C6ORF149"/>
    <property type="match status" value="1"/>
</dbReference>
<comment type="similarity">
    <text evidence="1">Belongs to the complex I LYR family.</text>
</comment>